<protein>
    <submittedName>
        <fullName evidence="8">CD209 antigen-like</fullName>
    </submittedName>
</protein>
<feature type="coiled-coil region" evidence="3">
    <location>
        <begin position="134"/>
        <end position="175"/>
    </location>
</feature>
<sequence>MYEEAEPVRSPFSGPDSRQISGPPLQPHPVRQSGSRGRVRRGNGASDKQREDQDTSSHTYEDAEEVKRYATSPDGAYPGGASGRRGVCSFLRARLSCLAAGIAVLLSLGAVGLAPLTLSNKQEISQLSTTVDTLKRDQDDMRQLSTTVDALKRDQDALKHDLESERNRTATLEQRLHDFHTSCPGGYTIWRGICYKAFNTRKTFDQAAAACREDGGTLAMPRDAETNAFLGSFCNPLHDRFWIGLHDQREEGRFEWVDGSALGPYSSWAPGEPNNYGRGQDCVFYYTFLKDKWVDSTCQSPLHFICQTAPGRP</sequence>
<dbReference type="RefSeq" id="XP_019634954.1">
    <property type="nucleotide sequence ID" value="XM_019779395.1"/>
</dbReference>
<organism evidence="7 8">
    <name type="scientific">Branchiostoma belcheri</name>
    <name type="common">Amphioxus</name>
    <dbReference type="NCBI Taxonomy" id="7741"/>
    <lineage>
        <taxon>Eukaryota</taxon>
        <taxon>Metazoa</taxon>
        <taxon>Chordata</taxon>
        <taxon>Cephalochordata</taxon>
        <taxon>Leptocardii</taxon>
        <taxon>Amphioxiformes</taxon>
        <taxon>Branchiostomatidae</taxon>
        <taxon>Branchiostoma</taxon>
    </lineage>
</organism>
<dbReference type="GO" id="GO:0030246">
    <property type="term" value="F:carbohydrate binding"/>
    <property type="evidence" value="ECO:0007669"/>
    <property type="project" value="UniProtKB-KW"/>
</dbReference>
<dbReference type="Proteomes" id="UP000515135">
    <property type="component" value="Unplaced"/>
</dbReference>
<dbReference type="InterPro" id="IPR018378">
    <property type="entry name" value="C-type_lectin_CS"/>
</dbReference>
<proteinExistence type="predicted"/>
<dbReference type="InterPro" id="IPR051663">
    <property type="entry name" value="CLec_Tetranectin-domain"/>
</dbReference>
<keyword evidence="5" id="KW-0812">Transmembrane</keyword>
<keyword evidence="2" id="KW-1015">Disulfide bond</keyword>
<keyword evidence="3" id="KW-0175">Coiled coil</keyword>
<reference evidence="8" key="1">
    <citation type="submission" date="2025-08" db="UniProtKB">
        <authorList>
            <consortium name="RefSeq"/>
        </authorList>
    </citation>
    <scope>IDENTIFICATION</scope>
    <source>
        <tissue evidence="8">Gonad</tissue>
    </source>
</reference>
<feature type="compositionally biased region" description="Basic and acidic residues" evidence="4">
    <location>
        <begin position="47"/>
        <end position="68"/>
    </location>
</feature>
<dbReference type="SMART" id="SM00034">
    <property type="entry name" value="CLECT"/>
    <property type="match status" value="1"/>
</dbReference>
<dbReference type="PANTHER" id="PTHR22799:SF6">
    <property type="entry name" value="C-TYPE LECTIN DOMAIN FAMILY 4 MEMBER M-LIKE"/>
    <property type="match status" value="1"/>
</dbReference>
<dbReference type="PROSITE" id="PS00615">
    <property type="entry name" value="C_TYPE_LECTIN_1"/>
    <property type="match status" value="1"/>
</dbReference>
<feature type="region of interest" description="Disordered" evidence="4">
    <location>
        <begin position="1"/>
        <end position="81"/>
    </location>
</feature>
<evidence type="ECO:0000256" key="3">
    <source>
        <dbReference type="SAM" id="Coils"/>
    </source>
</evidence>
<dbReference type="PANTHER" id="PTHR22799">
    <property type="entry name" value="TETRANECTIN-RELATED"/>
    <property type="match status" value="1"/>
</dbReference>
<dbReference type="InterPro" id="IPR016186">
    <property type="entry name" value="C-type_lectin-like/link_sf"/>
</dbReference>
<dbReference type="InterPro" id="IPR016187">
    <property type="entry name" value="CTDL_fold"/>
</dbReference>
<dbReference type="FunFam" id="3.10.100.10:FF:000103">
    <property type="entry name" value="Uncharacterized protein"/>
    <property type="match status" value="1"/>
</dbReference>
<keyword evidence="5" id="KW-1133">Transmembrane helix</keyword>
<evidence type="ECO:0000256" key="4">
    <source>
        <dbReference type="SAM" id="MobiDB-lite"/>
    </source>
</evidence>
<dbReference type="AlphaFoldDB" id="A0A6P4ZLP6"/>
<name>A0A6P4ZLP6_BRABE</name>
<keyword evidence="1" id="KW-0430">Lectin</keyword>
<dbReference type="GeneID" id="109477933"/>
<dbReference type="KEGG" id="bbel:109477933"/>
<feature type="domain" description="C-type lectin" evidence="6">
    <location>
        <begin position="190"/>
        <end position="307"/>
    </location>
</feature>
<evidence type="ECO:0000256" key="5">
    <source>
        <dbReference type="SAM" id="Phobius"/>
    </source>
</evidence>
<gene>
    <name evidence="8" type="primary">LOC109477933</name>
</gene>
<dbReference type="CDD" id="cd00037">
    <property type="entry name" value="CLECT"/>
    <property type="match status" value="1"/>
</dbReference>
<dbReference type="SUPFAM" id="SSF56436">
    <property type="entry name" value="C-type lectin-like"/>
    <property type="match status" value="1"/>
</dbReference>
<feature type="transmembrane region" description="Helical" evidence="5">
    <location>
        <begin position="95"/>
        <end position="118"/>
    </location>
</feature>
<dbReference type="InterPro" id="IPR001304">
    <property type="entry name" value="C-type_lectin-like"/>
</dbReference>
<dbReference type="Gene3D" id="3.10.100.10">
    <property type="entry name" value="Mannose-Binding Protein A, subunit A"/>
    <property type="match status" value="1"/>
</dbReference>
<dbReference type="Gene3D" id="1.20.5.190">
    <property type="match status" value="1"/>
</dbReference>
<keyword evidence="5" id="KW-0472">Membrane</keyword>
<dbReference type="Pfam" id="PF00059">
    <property type="entry name" value="Lectin_C"/>
    <property type="match status" value="1"/>
</dbReference>
<dbReference type="PROSITE" id="PS50041">
    <property type="entry name" value="C_TYPE_LECTIN_2"/>
    <property type="match status" value="1"/>
</dbReference>
<evidence type="ECO:0000313" key="8">
    <source>
        <dbReference type="RefSeq" id="XP_019634954.1"/>
    </source>
</evidence>
<accession>A0A6P4ZLP6</accession>
<evidence type="ECO:0000256" key="1">
    <source>
        <dbReference type="ARBA" id="ARBA00022734"/>
    </source>
</evidence>
<keyword evidence="7" id="KW-1185">Reference proteome</keyword>
<dbReference type="OrthoDB" id="441660at2759"/>
<evidence type="ECO:0000256" key="2">
    <source>
        <dbReference type="ARBA" id="ARBA00023157"/>
    </source>
</evidence>
<evidence type="ECO:0000259" key="6">
    <source>
        <dbReference type="PROSITE" id="PS50041"/>
    </source>
</evidence>
<evidence type="ECO:0000313" key="7">
    <source>
        <dbReference type="Proteomes" id="UP000515135"/>
    </source>
</evidence>